<name>A0AAD1H738_9MYCO</name>
<keyword evidence="1" id="KW-0805">Transcription regulation</keyword>
<feature type="domain" description="HTH tetR-type" evidence="6">
    <location>
        <begin position="30"/>
        <end position="90"/>
    </location>
</feature>
<dbReference type="InterPro" id="IPR041490">
    <property type="entry name" value="KstR2_TetR_C"/>
</dbReference>
<evidence type="ECO:0000259" key="6">
    <source>
        <dbReference type="PROSITE" id="PS50977"/>
    </source>
</evidence>
<feature type="region of interest" description="Disordered" evidence="5">
    <location>
        <begin position="217"/>
        <end position="240"/>
    </location>
</feature>
<evidence type="ECO:0000313" key="8">
    <source>
        <dbReference type="Proteomes" id="UP000466681"/>
    </source>
</evidence>
<sequence length="240" mass="26809">MFAWVEQRGGLLTENKAPVGSRPRGRPRLPIDRDAVADAVAELFVEGGYDAVTIADTADKLAVSRATLYRTVPTKEDLLGILFERSMQELIDSAKGAIDEVEDSAERLRQLIGIHTGAAVQMRKYMPVFFGGGDLPPEVYSRWHRWTRPYEKIWRSVVTDNIREGNLAAGDPVVTMRLILGMVIWISRWYRPNEKITADQIASTAIQLLRLDQVGADQRRPEAVTSNRRPPRTAPGEATG</sequence>
<evidence type="ECO:0000313" key="7">
    <source>
        <dbReference type="EMBL" id="BBX00058.1"/>
    </source>
</evidence>
<dbReference type="Gene3D" id="1.10.10.60">
    <property type="entry name" value="Homeodomain-like"/>
    <property type="match status" value="1"/>
</dbReference>
<reference evidence="7 8" key="1">
    <citation type="journal article" date="2019" name="Emerg. Microbes Infect.">
        <title>Comprehensive subspecies identification of 175 nontuberculous mycobacteria species based on 7547 genomic profiles.</title>
        <authorList>
            <person name="Matsumoto Y."/>
            <person name="Kinjo T."/>
            <person name="Motooka D."/>
            <person name="Nabeya D."/>
            <person name="Jung N."/>
            <person name="Uechi K."/>
            <person name="Horii T."/>
            <person name="Iida T."/>
            <person name="Fujita J."/>
            <person name="Nakamura S."/>
        </authorList>
    </citation>
    <scope>NUCLEOTIDE SEQUENCE [LARGE SCALE GENOMIC DNA]</scope>
    <source>
        <strain evidence="7 8">JCM 6375</strain>
    </source>
</reference>
<dbReference type="EMBL" id="AP022560">
    <property type="protein sequence ID" value="BBX00058.1"/>
    <property type="molecule type" value="Genomic_DNA"/>
</dbReference>
<evidence type="ECO:0000256" key="2">
    <source>
        <dbReference type="ARBA" id="ARBA00023125"/>
    </source>
</evidence>
<organism evidence="7 8">
    <name type="scientific">Mycolicibacterium moriokaense</name>
    <dbReference type="NCBI Taxonomy" id="39691"/>
    <lineage>
        <taxon>Bacteria</taxon>
        <taxon>Bacillati</taxon>
        <taxon>Actinomycetota</taxon>
        <taxon>Actinomycetes</taxon>
        <taxon>Mycobacteriales</taxon>
        <taxon>Mycobacteriaceae</taxon>
        <taxon>Mycolicibacterium</taxon>
    </lineage>
</organism>
<dbReference type="GO" id="GO:0000976">
    <property type="term" value="F:transcription cis-regulatory region binding"/>
    <property type="evidence" value="ECO:0007669"/>
    <property type="project" value="TreeGrafter"/>
</dbReference>
<dbReference type="InterPro" id="IPR001647">
    <property type="entry name" value="HTH_TetR"/>
</dbReference>
<dbReference type="InterPro" id="IPR009057">
    <property type="entry name" value="Homeodomain-like_sf"/>
</dbReference>
<dbReference type="GO" id="GO:0003700">
    <property type="term" value="F:DNA-binding transcription factor activity"/>
    <property type="evidence" value="ECO:0007669"/>
    <property type="project" value="TreeGrafter"/>
</dbReference>
<dbReference type="Proteomes" id="UP000466681">
    <property type="component" value="Chromosome"/>
</dbReference>
<dbReference type="PANTHER" id="PTHR30055:SF234">
    <property type="entry name" value="HTH-TYPE TRANSCRIPTIONAL REGULATOR BETI"/>
    <property type="match status" value="1"/>
</dbReference>
<keyword evidence="8" id="KW-1185">Reference proteome</keyword>
<keyword evidence="3" id="KW-0804">Transcription</keyword>
<dbReference type="PRINTS" id="PR00455">
    <property type="entry name" value="HTHTETR"/>
</dbReference>
<dbReference type="SUPFAM" id="SSF48498">
    <property type="entry name" value="Tetracyclin repressor-like, C-terminal domain"/>
    <property type="match status" value="1"/>
</dbReference>
<proteinExistence type="predicted"/>
<keyword evidence="2 4" id="KW-0238">DNA-binding</keyword>
<feature type="DNA-binding region" description="H-T-H motif" evidence="4">
    <location>
        <begin position="53"/>
        <end position="72"/>
    </location>
</feature>
<evidence type="ECO:0000256" key="5">
    <source>
        <dbReference type="SAM" id="MobiDB-lite"/>
    </source>
</evidence>
<evidence type="ECO:0000256" key="3">
    <source>
        <dbReference type="ARBA" id="ARBA00023163"/>
    </source>
</evidence>
<dbReference type="PANTHER" id="PTHR30055">
    <property type="entry name" value="HTH-TYPE TRANSCRIPTIONAL REGULATOR RUTR"/>
    <property type="match status" value="1"/>
</dbReference>
<dbReference type="Pfam" id="PF17932">
    <property type="entry name" value="TetR_C_24"/>
    <property type="match status" value="1"/>
</dbReference>
<evidence type="ECO:0000256" key="1">
    <source>
        <dbReference type="ARBA" id="ARBA00023015"/>
    </source>
</evidence>
<dbReference type="AlphaFoldDB" id="A0AAD1H738"/>
<dbReference type="Pfam" id="PF00440">
    <property type="entry name" value="TetR_N"/>
    <property type="match status" value="1"/>
</dbReference>
<dbReference type="KEGG" id="mmor:MMOR_09940"/>
<dbReference type="PROSITE" id="PS50977">
    <property type="entry name" value="HTH_TETR_2"/>
    <property type="match status" value="1"/>
</dbReference>
<dbReference type="SUPFAM" id="SSF46689">
    <property type="entry name" value="Homeodomain-like"/>
    <property type="match status" value="1"/>
</dbReference>
<dbReference type="Gene3D" id="1.10.357.10">
    <property type="entry name" value="Tetracycline Repressor, domain 2"/>
    <property type="match status" value="1"/>
</dbReference>
<protein>
    <submittedName>
        <fullName evidence="7">TetR family transcriptional regulator</fullName>
    </submittedName>
</protein>
<evidence type="ECO:0000256" key="4">
    <source>
        <dbReference type="PROSITE-ProRule" id="PRU00335"/>
    </source>
</evidence>
<gene>
    <name evidence="7" type="ORF">MMOR_09940</name>
</gene>
<dbReference type="InterPro" id="IPR050109">
    <property type="entry name" value="HTH-type_TetR-like_transc_reg"/>
</dbReference>
<dbReference type="InterPro" id="IPR036271">
    <property type="entry name" value="Tet_transcr_reg_TetR-rel_C_sf"/>
</dbReference>
<accession>A0AAD1H738</accession>